<dbReference type="InterPro" id="IPR007527">
    <property type="entry name" value="Znf_SWIM"/>
</dbReference>
<reference evidence="5" key="1">
    <citation type="submission" date="2022-01" db="EMBL/GenBank/DDBJ databases">
        <title>Comparative genomics reveals a dynamic genome evolution in the ectomycorrhizal milk-cap (Lactarius) mushrooms.</title>
        <authorList>
            <consortium name="DOE Joint Genome Institute"/>
            <person name="Lebreton A."/>
            <person name="Tang N."/>
            <person name="Kuo A."/>
            <person name="LaButti K."/>
            <person name="Drula E."/>
            <person name="Barry K."/>
            <person name="Clum A."/>
            <person name="Lipzen A."/>
            <person name="Mousain D."/>
            <person name="Ng V."/>
            <person name="Wang R."/>
            <person name="Wang X."/>
            <person name="Dai Y."/>
            <person name="Henrissat B."/>
            <person name="Grigoriev I.V."/>
            <person name="Guerin-Laguette A."/>
            <person name="Yu F."/>
            <person name="Martin F.M."/>
        </authorList>
    </citation>
    <scope>NUCLEOTIDE SEQUENCE</scope>
    <source>
        <strain evidence="5">QP</strain>
    </source>
</reference>
<dbReference type="SUPFAM" id="SSF57850">
    <property type="entry name" value="RING/U-box"/>
    <property type="match status" value="1"/>
</dbReference>
<dbReference type="InterPro" id="IPR001841">
    <property type="entry name" value="Znf_RING"/>
</dbReference>
<sequence>MGKRKRAPDGDVIDLTGPEWHGTDSAGASASLRQQEQAPQTSPPKAKRLRKDPQSSDVSLTEKRGAKLKKSCPKNILDRVARVMSQRFFMIDRRREGNELREEFKVLGSTGNVYTVTIGKLPSCDCPDASRGNHCKHILFIYLKVLQVPQSSGLWYQKALLTNELESIFTNAPLAPGVLAHDSVRNAYASATGKNQTAESSSTKRRVPGPEDSCPICYESMHGESEGRLTFCEECGNALHSECFEQWRRSAAKLTCVWCRAEWNKGDMNNSRCQVHPLGDMSILGGLLASAASATRVVIIATGGRAGHPDLEA</sequence>
<feature type="compositionally biased region" description="Polar residues" evidence="2">
    <location>
        <begin position="26"/>
        <end position="40"/>
    </location>
</feature>
<organism evidence="5 6">
    <name type="scientific">Lactarius akahatsu</name>
    <dbReference type="NCBI Taxonomy" id="416441"/>
    <lineage>
        <taxon>Eukaryota</taxon>
        <taxon>Fungi</taxon>
        <taxon>Dikarya</taxon>
        <taxon>Basidiomycota</taxon>
        <taxon>Agaricomycotina</taxon>
        <taxon>Agaricomycetes</taxon>
        <taxon>Russulales</taxon>
        <taxon>Russulaceae</taxon>
        <taxon>Lactarius</taxon>
    </lineage>
</organism>
<feature type="region of interest" description="Disordered" evidence="2">
    <location>
        <begin position="191"/>
        <end position="210"/>
    </location>
</feature>
<dbReference type="PROSITE" id="PS50966">
    <property type="entry name" value="ZF_SWIM"/>
    <property type="match status" value="1"/>
</dbReference>
<dbReference type="AlphaFoldDB" id="A0AAD4LS07"/>
<keyword evidence="1" id="KW-0862">Zinc</keyword>
<keyword evidence="6" id="KW-1185">Reference proteome</keyword>
<evidence type="ECO:0008006" key="7">
    <source>
        <dbReference type="Google" id="ProtNLM"/>
    </source>
</evidence>
<protein>
    <recommendedName>
        <fullName evidence="7">Mitogen-activated protein kinase kinase kinase 1</fullName>
    </recommendedName>
</protein>
<gene>
    <name evidence="5" type="ORF">EDB92DRAFT_1447818</name>
</gene>
<dbReference type="GO" id="GO:0008270">
    <property type="term" value="F:zinc ion binding"/>
    <property type="evidence" value="ECO:0007669"/>
    <property type="project" value="UniProtKB-KW"/>
</dbReference>
<evidence type="ECO:0000259" key="3">
    <source>
        <dbReference type="PROSITE" id="PS50089"/>
    </source>
</evidence>
<evidence type="ECO:0000256" key="2">
    <source>
        <dbReference type="SAM" id="MobiDB-lite"/>
    </source>
</evidence>
<dbReference type="InterPro" id="IPR039903">
    <property type="entry name" value="Zswim2"/>
</dbReference>
<feature type="domain" description="RING-type" evidence="3">
    <location>
        <begin position="214"/>
        <end position="260"/>
    </location>
</feature>
<comment type="caution">
    <text evidence="5">The sequence shown here is derived from an EMBL/GenBank/DDBJ whole genome shotgun (WGS) entry which is preliminary data.</text>
</comment>
<evidence type="ECO:0000259" key="4">
    <source>
        <dbReference type="PROSITE" id="PS50966"/>
    </source>
</evidence>
<evidence type="ECO:0000313" key="6">
    <source>
        <dbReference type="Proteomes" id="UP001201163"/>
    </source>
</evidence>
<dbReference type="PANTHER" id="PTHR21540">
    <property type="entry name" value="RING FINGER AND SWIM DOMAIN-CONTAINING PROTEIN 2"/>
    <property type="match status" value="1"/>
</dbReference>
<proteinExistence type="predicted"/>
<dbReference type="Pfam" id="PF04434">
    <property type="entry name" value="SWIM"/>
    <property type="match status" value="1"/>
</dbReference>
<evidence type="ECO:0000313" key="5">
    <source>
        <dbReference type="EMBL" id="KAH8997593.1"/>
    </source>
</evidence>
<feature type="compositionally biased region" description="Polar residues" evidence="2">
    <location>
        <begin position="192"/>
        <end position="201"/>
    </location>
</feature>
<dbReference type="EMBL" id="JAKELL010000007">
    <property type="protein sequence ID" value="KAH8997593.1"/>
    <property type="molecule type" value="Genomic_DNA"/>
</dbReference>
<feature type="domain" description="SWIM-type" evidence="4">
    <location>
        <begin position="114"/>
        <end position="146"/>
    </location>
</feature>
<dbReference type="Gene3D" id="3.30.40.10">
    <property type="entry name" value="Zinc/RING finger domain, C3HC4 (zinc finger)"/>
    <property type="match status" value="1"/>
</dbReference>
<name>A0AAD4LS07_9AGAM</name>
<dbReference type="InterPro" id="IPR013083">
    <property type="entry name" value="Znf_RING/FYVE/PHD"/>
</dbReference>
<feature type="region of interest" description="Disordered" evidence="2">
    <location>
        <begin position="1"/>
        <end position="67"/>
    </location>
</feature>
<keyword evidence="1" id="KW-0863">Zinc-finger</keyword>
<accession>A0AAD4LS07</accession>
<dbReference type="PROSITE" id="PS50089">
    <property type="entry name" value="ZF_RING_2"/>
    <property type="match status" value="1"/>
</dbReference>
<evidence type="ECO:0000256" key="1">
    <source>
        <dbReference type="PROSITE-ProRule" id="PRU00175"/>
    </source>
</evidence>
<keyword evidence="1" id="KW-0479">Metal-binding</keyword>
<dbReference type="GO" id="GO:0061630">
    <property type="term" value="F:ubiquitin protein ligase activity"/>
    <property type="evidence" value="ECO:0007669"/>
    <property type="project" value="InterPro"/>
</dbReference>
<dbReference type="Proteomes" id="UP001201163">
    <property type="component" value="Unassembled WGS sequence"/>
</dbReference>
<dbReference type="PANTHER" id="PTHR21540:SF0">
    <property type="entry name" value="PHD FAMILY PROTEIN"/>
    <property type="match status" value="1"/>
</dbReference>